<protein>
    <submittedName>
        <fullName evidence="2">Transcriptional regulator</fullName>
    </submittedName>
</protein>
<dbReference type="WBParaSite" id="Hba_19534">
    <property type="protein sequence ID" value="Hba_19534"/>
    <property type="gene ID" value="Hba_19534"/>
</dbReference>
<sequence length="25" mass="2664">MDAGNDPGRVTFALLQIISFDAVGR</sequence>
<organism evidence="1 2">
    <name type="scientific">Heterorhabditis bacteriophora</name>
    <name type="common">Entomopathogenic nematode worm</name>
    <dbReference type="NCBI Taxonomy" id="37862"/>
    <lineage>
        <taxon>Eukaryota</taxon>
        <taxon>Metazoa</taxon>
        <taxon>Ecdysozoa</taxon>
        <taxon>Nematoda</taxon>
        <taxon>Chromadorea</taxon>
        <taxon>Rhabditida</taxon>
        <taxon>Rhabditina</taxon>
        <taxon>Rhabditomorpha</taxon>
        <taxon>Strongyloidea</taxon>
        <taxon>Heterorhabditidae</taxon>
        <taxon>Heterorhabditis</taxon>
    </lineage>
</organism>
<evidence type="ECO:0000313" key="2">
    <source>
        <dbReference type="WBParaSite" id="Hba_19534"/>
    </source>
</evidence>
<accession>A0A1I7XQB1</accession>
<reference evidence="2" key="1">
    <citation type="submission" date="2016-11" db="UniProtKB">
        <authorList>
            <consortium name="WormBaseParasite"/>
        </authorList>
    </citation>
    <scope>IDENTIFICATION</scope>
</reference>
<dbReference type="AlphaFoldDB" id="A0A1I7XQB1"/>
<name>A0A1I7XQB1_HETBA</name>
<evidence type="ECO:0000313" key="1">
    <source>
        <dbReference type="Proteomes" id="UP000095283"/>
    </source>
</evidence>
<keyword evidence="1" id="KW-1185">Reference proteome</keyword>
<proteinExistence type="predicted"/>
<dbReference type="Proteomes" id="UP000095283">
    <property type="component" value="Unplaced"/>
</dbReference>